<evidence type="ECO:0000256" key="4">
    <source>
        <dbReference type="ARBA" id="ARBA00034521"/>
    </source>
</evidence>
<evidence type="ECO:0000313" key="11">
    <source>
        <dbReference type="Proteomes" id="UP000216052"/>
    </source>
</evidence>
<dbReference type="InterPro" id="IPR029063">
    <property type="entry name" value="SAM-dependent_MTases_sf"/>
</dbReference>
<dbReference type="RefSeq" id="WP_093794284.1">
    <property type="nucleotide sequence ID" value="NZ_CP155571.1"/>
</dbReference>
<dbReference type="PROSITE" id="PS51257">
    <property type="entry name" value="PROKAR_LIPOPROTEIN"/>
    <property type="match status" value="1"/>
</dbReference>
<comment type="catalytic activity">
    <reaction evidence="6">
        <text>arsenic triglutathione + [thioredoxin]-dithiol + S-adenosyl-L-methionine + 2 H2O = methylarsonous acid + [thioredoxin]-disulfide + 3 glutathione + S-adenosyl-L-homocysteine + H(+)</text>
        <dbReference type="Rhea" id="RHEA:69460"/>
        <dbReference type="Rhea" id="RHEA-COMP:10698"/>
        <dbReference type="Rhea" id="RHEA-COMP:10700"/>
        <dbReference type="ChEBI" id="CHEBI:15377"/>
        <dbReference type="ChEBI" id="CHEBI:15378"/>
        <dbReference type="ChEBI" id="CHEBI:17826"/>
        <dbReference type="ChEBI" id="CHEBI:29950"/>
        <dbReference type="ChEBI" id="CHEBI:50058"/>
        <dbReference type="ChEBI" id="CHEBI:57856"/>
        <dbReference type="ChEBI" id="CHEBI:57925"/>
        <dbReference type="ChEBI" id="CHEBI:59789"/>
        <dbReference type="ChEBI" id="CHEBI:183640"/>
        <dbReference type="EC" id="2.1.1.137"/>
    </reaction>
</comment>
<dbReference type="Pfam" id="PF13508">
    <property type="entry name" value="Acetyltransf_7"/>
    <property type="match status" value="1"/>
</dbReference>
<name>A0ABZ3IX83_SPOA4</name>
<dbReference type="GO" id="GO:0032259">
    <property type="term" value="P:methylation"/>
    <property type="evidence" value="ECO:0007669"/>
    <property type="project" value="UniProtKB-KW"/>
</dbReference>
<keyword evidence="1 10" id="KW-0808">Transferase</keyword>
<evidence type="ECO:0000256" key="8">
    <source>
        <dbReference type="ARBA" id="ARBA00048428"/>
    </source>
</evidence>
<dbReference type="SUPFAM" id="SSF53335">
    <property type="entry name" value="S-adenosyl-L-methionine-dependent methyltransferases"/>
    <property type="match status" value="1"/>
</dbReference>
<dbReference type="Gene3D" id="3.40.630.30">
    <property type="match status" value="1"/>
</dbReference>
<dbReference type="Pfam" id="PF13847">
    <property type="entry name" value="Methyltransf_31"/>
    <property type="match status" value="1"/>
</dbReference>
<keyword evidence="2" id="KW-0949">S-adenosyl-L-methionine</keyword>
<dbReference type="Gene3D" id="3.40.50.150">
    <property type="entry name" value="Vaccinia Virus protein VP39"/>
    <property type="match status" value="1"/>
</dbReference>
<dbReference type="InterPro" id="IPR026669">
    <property type="entry name" value="Arsenite_MeTrfase-like"/>
</dbReference>
<dbReference type="Proteomes" id="UP000216052">
    <property type="component" value="Chromosome"/>
</dbReference>
<evidence type="ECO:0000313" key="10">
    <source>
        <dbReference type="EMBL" id="XFO70518.1"/>
    </source>
</evidence>
<dbReference type="CDD" id="cd04301">
    <property type="entry name" value="NAT_SF"/>
    <property type="match status" value="1"/>
</dbReference>
<dbReference type="PROSITE" id="PS51186">
    <property type="entry name" value="GNAT"/>
    <property type="match status" value="1"/>
</dbReference>
<dbReference type="NCBIfam" id="NF040501">
    <property type="entry name" value="resist_ArsN2"/>
    <property type="match status" value="1"/>
</dbReference>
<comment type="similarity">
    <text evidence="3">Belongs to the methyltransferase superfamily. Arsenite methyltransferase family.</text>
</comment>
<evidence type="ECO:0000256" key="3">
    <source>
        <dbReference type="ARBA" id="ARBA00034487"/>
    </source>
</evidence>
<dbReference type="EC" id="2.1.1.137" evidence="4"/>
<dbReference type="EMBL" id="CP155571">
    <property type="protein sequence ID" value="XFO70518.1"/>
    <property type="molecule type" value="Genomic_DNA"/>
</dbReference>
<dbReference type="SUPFAM" id="SSF55729">
    <property type="entry name" value="Acyl-CoA N-acyltransferases (Nat)"/>
    <property type="match status" value="1"/>
</dbReference>
<protein>
    <recommendedName>
        <fullName evidence="5">Arsenite methyltransferase</fullName>
        <ecNumber evidence="4">2.1.1.137</ecNumber>
    </recommendedName>
</protein>
<sequence>MSNSIREVVKKKYAKAITGKKGCCGGAGSVGSCCDTSLNKATQSITGNLYSETDVEGLPFDMIATSFGCGNPTALAELHPGEIVLDLGSGAGLDVLLSAKRVGPTGKAYGLDMTDEMLAEARANQQKSGITNADFLKGHIEDIPLPDNTVDVIISNCVINLSFDKDKVLTECFRVLKPGGRFAVSDIVLKKSIPQKLQQDLTAWAGCIAGALSDEEYKGKLLAAGFENIDLEVTRVYDFTDSDSELFAKLSKTELVDLDGAIVSSFIRARKPKATALKEGDFVIRQATATDLQRLEQLLADAKLPTDGVEVNLAYFLVAETKDKEIVAVIGMERSDSYGLLRSLAVSPKWKKQGLAKKLLTHAIKQAKSNGISELYLLTETAANYLARFGFTEILRSDIPEELMNNSTLNTACSCCSTCMRLKL</sequence>
<dbReference type="InterPro" id="IPR016181">
    <property type="entry name" value="Acyl_CoA_acyltransferase"/>
</dbReference>
<dbReference type="PANTHER" id="PTHR43675">
    <property type="entry name" value="ARSENITE METHYLTRANSFERASE"/>
    <property type="match status" value="1"/>
</dbReference>
<evidence type="ECO:0000256" key="5">
    <source>
        <dbReference type="ARBA" id="ARBA00034545"/>
    </source>
</evidence>
<feature type="domain" description="N-acetyltransferase" evidence="9">
    <location>
        <begin position="282"/>
        <end position="410"/>
    </location>
</feature>
<evidence type="ECO:0000256" key="7">
    <source>
        <dbReference type="ARBA" id="ARBA00047943"/>
    </source>
</evidence>
<dbReference type="InterPro" id="IPR025714">
    <property type="entry name" value="Methyltranfer_dom"/>
</dbReference>
<dbReference type="CDD" id="cd02440">
    <property type="entry name" value="AdoMet_MTases"/>
    <property type="match status" value="1"/>
</dbReference>
<evidence type="ECO:0000256" key="2">
    <source>
        <dbReference type="ARBA" id="ARBA00022691"/>
    </source>
</evidence>
<comment type="catalytic activity">
    <reaction evidence="7">
        <text>arsenic triglutathione + 2 [thioredoxin]-dithiol + 2 S-adenosyl-L-methionine + H2O = dimethylarsinous acid + 2 [thioredoxin]-disulfide + 3 glutathione + 2 S-adenosyl-L-homocysteine + 2 H(+)</text>
        <dbReference type="Rhea" id="RHEA:69464"/>
        <dbReference type="Rhea" id="RHEA-COMP:10698"/>
        <dbReference type="Rhea" id="RHEA-COMP:10700"/>
        <dbReference type="ChEBI" id="CHEBI:15377"/>
        <dbReference type="ChEBI" id="CHEBI:15378"/>
        <dbReference type="ChEBI" id="CHEBI:23808"/>
        <dbReference type="ChEBI" id="CHEBI:29950"/>
        <dbReference type="ChEBI" id="CHEBI:50058"/>
        <dbReference type="ChEBI" id="CHEBI:57856"/>
        <dbReference type="ChEBI" id="CHEBI:57925"/>
        <dbReference type="ChEBI" id="CHEBI:59789"/>
        <dbReference type="ChEBI" id="CHEBI:183640"/>
        <dbReference type="EC" id="2.1.1.137"/>
    </reaction>
</comment>
<keyword evidence="10" id="KW-0489">Methyltransferase</keyword>
<comment type="catalytic activity">
    <reaction evidence="8">
        <text>arsenic triglutathione + 3 [thioredoxin]-dithiol + 3 S-adenosyl-L-methionine = trimethylarsine + 3 [thioredoxin]-disulfide + 3 glutathione + 3 S-adenosyl-L-homocysteine + 3 H(+)</text>
        <dbReference type="Rhea" id="RHEA:69432"/>
        <dbReference type="Rhea" id="RHEA-COMP:10698"/>
        <dbReference type="Rhea" id="RHEA-COMP:10700"/>
        <dbReference type="ChEBI" id="CHEBI:15378"/>
        <dbReference type="ChEBI" id="CHEBI:27130"/>
        <dbReference type="ChEBI" id="CHEBI:29950"/>
        <dbReference type="ChEBI" id="CHEBI:50058"/>
        <dbReference type="ChEBI" id="CHEBI:57856"/>
        <dbReference type="ChEBI" id="CHEBI:57925"/>
        <dbReference type="ChEBI" id="CHEBI:59789"/>
        <dbReference type="ChEBI" id="CHEBI:183640"/>
        <dbReference type="EC" id="2.1.1.137"/>
    </reaction>
</comment>
<evidence type="ECO:0000256" key="1">
    <source>
        <dbReference type="ARBA" id="ARBA00022679"/>
    </source>
</evidence>
<proteinExistence type="inferred from homology"/>
<reference evidence="10" key="1">
    <citation type="submission" date="2024-05" db="EMBL/GenBank/DDBJ databases">
        <title>Isolation and characterization of Sporomusa carbonis sp. nov., a carboxydotrophic hydrogenogen in the genus of Sporomusa isolated from a charcoal burning pile.</title>
        <authorList>
            <person name="Boeer T."/>
            <person name="Rosenbaum F."/>
            <person name="Eysell L."/>
            <person name="Mueller V."/>
            <person name="Daniel R."/>
            <person name="Poehlein A."/>
        </authorList>
    </citation>
    <scope>NUCLEOTIDE SEQUENCE [LARGE SCALE GENOMIC DNA]</scope>
    <source>
        <strain evidence="10">DSM 3132</strain>
    </source>
</reference>
<accession>A0ABZ3IX83</accession>
<organism evidence="10 11">
    <name type="scientific">Sporomusa acidovorans (strain ATCC 49682 / DSM 3132 / Mol)</name>
    <dbReference type="NCBI Taxonomy" id="1123286"/>
    <lineage>
        <taxon>Bacteria</taxon>
        <taxon>Bacillati</taxon>
        <taxon>Bacillota</taxon>
        <taxon>Negativicutes</taxon>
        <taxon>Selenomonadales</taxon>
        <taxon>Sporomusaceae</taxon>
        <taxon>Sporomusa</taxon>
    </lineage>
</organism>
<dbReference type="GO" id="GO:0043770">
    <property type="term" value="F:demethylmenaquinone methyltransferase activity"/>
    <property type="evidence" value="ECO:0007669"/>
    <property type="project" value="UniProtKB-EC"/>
</dbReference>
<evidence type="ECO:0000259" key="9">
    <source>
        <dbReference type="PROSITE" id="PS51186"/>
    </source>
</evidence>
<evidence type="ECO:0000256" key="6">
    <source>
        <dbReference type="ARBA" id="ARBA00047941"/>
    </source>
</evidence>
<keyword evidence="11" id="KW-1185">Reference proteome</keyword>
<dbReference type="PANTHER" id="PTHR43675:SF8">
    <property type="entry name" value="ARSENITE METHYLTRANSFERASE"/>
    <property type="match status" value="1"/>
</dbReference>
<dbReference type="NCBIfam" id="NF008823">
    <property type="entry name" value="PRK11873.1"/>
    <property type="match status" value="1"/>
</dbReference>
<gene>
    <name evidence="10" type="primary">coq5_1</name>
    <name evidence="10" type="ORF">SPACI_005170</name>
</gene>
<dbReference type="InterPro" id="IPR000182">
    <property type="entry name" value="GNAT_dom"/>
</dbReference>